<feature type="transmembrane region" description="Helical" evidence="1">
    <location>
        <begin position="151"/>
        <end position="170"/>
    </location>
</feature>
<feature type="transmembrane region" description="Helical" evidence="1">
    <location>
        <begin position="55"/>
        <end position="74"/>
    </location>
</feature>
<protein>
    <submittedName>
        <fullName evidence="2">ABC-2 family transporter protein</fullName>
    </submittedName>
</protein>
<dbReference type="Proteomes" id="UP001649230">
    <property type="component" value="Chromosome"/>
</dbReference>
<dbReference type="PANTHER" id="PTHR36832:SF1">
    <property type="entry name" value="SLR1174 PROTEIN"/>
    <property type="match status" value="1"/>
</dbReference>
<accession>A0ABY3SE21</accession>
<dbReference type="Pfam" id="PF06182">
    <property type="entry name" value="ABC2_membrane_6"/>
    <property type="match status" value="1"/>
</dbReference>
<keyword evidence="1" id="KW-0812">Transmembrane</keyword>
<dbReference type="InterPro" id="IPR010390">
    <property type="entry name" value="ABC-2_transporter-like"/>
</dbReference>
<evidence type="ECO:0000313" key="3">
    <source>
        <dbReference type="Proteomes" id="UP001649230"/>
    </source>
</evidence>
<feature type="transmembrane region" description="Helical" evidence="1">
    <location>
        <begin position="182"/>
        <end position="200"/>
    </location>
</feature>
<evidence type="ECO:0000313" key="2">
    <source>
        <dbReference type="EMBL" id="UJF31360.1"/>
    </source>
</evidence>
<dbReference type="RefSeq" id="WP_235117706.1">
    <property type="nucleotide sequence ID" value="NZ_CP090978.1"/>
</dbReference>
<gene>
    <name evidence="2" type="ORF">L0M14_16110</name>
</gene>
<organism evidence="2 3">
    <name type="scientific">Paenibacillus hexagrammi</name>
    <dbReference type="NCBI Taxonomy" id="2908839"/>
    <lineage>
        <taxon>Bacteria</taxon>
        <taxon>Bacillati</taxon>
        <taxon>Bacillota</taxon>
        <taxon>Bacilli</taxon>
        <taxon>Bacillales</taxon>
        <taxon>Paenibacillaceae</taxon>
        <taxon>Paenibacillus</taxon>
    </lineage>
</organism>
<feature type="transmembrane region" description="Helical" evidence="1">
    <location>
        <begin position="21"/>
        <end position="43"/>
    </location>
</feature>
<keyword evidence="1" id="KW-0472">Membrane</keyword>
<keyword evidence="3" id="KW-1185">Reference proteome</keyword>
<keyword evidence="1" id="KW-1133">Transmembrane helix</keyword>
<feature type="transmembrane region" description="Helical" evidence="1">
    <location>
        <begin position="122"/>
        <end position="145"/>
    </location>
</feature>
<name>A0ABY3SE21_9BACL</name>
<proteinExistence type="predicted"/>
<sequence>MRVYLEFAKKSFQNNIVYRMDYFAGVLNALVMIFVNISIWRAIYEEEESLEGVQFKMLVTYIVLSFLMQVVYTMDEYVIESKVRSGLISSDLLKPIHFRLYLLAHHAGATVFRLTMQMTPAVVVAALLFHLLPPFSVSMLLYFLLSALLGYLVLYNLNFIVWVSSFWFYWTFSLVTIKDAAVMIFSGALIPLWFLPQPLIDFIQLTPFDSIFYTPIRIYLGMIPQEDIWFSLMRQSIWIAVLFVIGQLLWKAAAKKLVVQGG</sequence>
<reference evidence="2 3" key="1">
    <citation type="journal article" date="2024" name="Int. J. Syst. Evol. Microbiol.">
        <title>Paenibacillus hexagrammi sp. nov., a novel bacterium isolated from the gut content of Hexagrammos agrammus.</title>
        <authorList>
            <person name="Jung H.K."/>
            <person name="Kim D.G."/>
            <person name="Zin H."/>
            <person name="Park J."/>
            <person name="Jung H."/>
            <person name="Kim Y.O."/>
            <person name="Kong H.J."/>
            <person name="Kim J.W."/>
            <person name="Kim Y.S."/>
        </authorList>
    </citation>
    <scope>NUCLEOTIDE SEQUENCE [LARGE SCALE GENOMIC DNA]</scope>
    <source>
        <strain evidence="2 3">YPD9-1</strain>
    </source>
</reference>
<evidence type="ECO:0000256" key="1">
    <source>
        <dbReference type="SAM" id="Phobius"/>
    </source>
</evidence>
<dbReference type="PANTHER" id="PTHR36832">
    <property type="entry name" value="SLR1174 PROTEIN-RELATED"/>
    <property type="match status" value="1"/>
</dbReference>
<feature type="transmembrane region" description="Helical" evidence="1">
    <location>
        <begin position="228"/>
        <end position="250"/>
    </location>
</feature>
<dbReference type="EMBL" id="CP090978">
    <property type="protein sequence ID" value="UJF31360.1"/>
    <property type="molecule type" value="Genomic_DNA"/>
</dbReference>